<comment type="caution">
    <text evidence="3">The sequence shown here is derived from an EMBL/GenBank/DDBJ whole genome shotgun (WGS) entry which is preliminary data.</text>
</comment>
<dbReference type="Gene3D" id="2.30.110.10">
    <property type="entry name" value="Electron Transport, Fmn-binding Protein, Chain A"/>
    <property type="match status" value="1"/>
</dbReference>
<dbReference type="InterPro" id="IPR019920">
    <property type="entry name" value="F420-binding_dom_put"/>
</dbReference>
<organism evidence="3 4">
    <name type="scientific">Mycobacteroides chelonae</name>
    <name type="common">Mycobacterium chelonae</name>
    <dbReference type="NCBI Taxonomy" id="1774"/>
    <lineage>
        <taxon>Bacteria</taxon>
        <taxon>Bacillati</taxon>
        <taxon>Actinomycetota</taxon>
        <taxon>Actinomycetes</taxon>
        <taxon>Mycobacteriales</taxon>
        <taxon>Mycobacteriaceae</taxon>
        <taxon>Mycobacteroides</taxon>
    </lineage>
</organism>
<feature type="domain" description="Pyridoxamine 5'-phosphate oxidase N-terminal" evidence="2">
    <location>
        <begin position="7"/>
        <end position="134"/>
    </location>
</feature>
<sequence>MTSLDDPQVRQFLSEGTKVGKLGYLAKDGRPLVSPIWFLLKNDTLIFCTSPDEAKGKALQRDPRVVLTVDIETPPYSYIQIQGTAEADADPEHVKSAFREIANRYLPHEAAEAYVNKQGPEPRGVLFVIHPTKVVSLFDLL</sequence>
<accession>A0A1S1LZJ5</accession>
<dbReference type="Proteomes" id="UP000179441">
    <property type="component" value="Unassembled WGS sequence"/>
</dbReference>
<dbReference type="GO" id="GO:0005829">
    <property type="term" value="C:cytosol"/>
    <property type="evidence" value="ECO:0007669"/>
    <property type="project" value="TreeGrafter"/>
</dbReference>
<keyword evidence="1" id="KW-0560">Oxidoreductase</keyword>
<dbReference type="AlphaFoldDB" id="A0A1S1LZJ5"/>
<dbReference type="NCBIfam" id="TIGR03618">
    <property type="entry name" value="Rv1155_F420"/>
    <property type="match status" value="1"/>
</dbReference>
<gene>
    <name evidence="3" type="ORF">BKG84_07290</name>
</gene>
<dbReference type="InterPro" id="IPR011576">
    <property type="entry name" value="Pyridox_Oxase_N"/>
</dbReference>
<dbReference type="PANTHER" id="PTHR35176">
    <property type="entry name" value="HEME OXYGENASE HI_0854-RELATED"/>
    <property type="match status" value="1"/>
</dbReference>
<evidence type="ECO:0000259" key="2">
    <source>
        <dbReference type="Pfam" id="PF01243"/>
    </source>
</evidence>
<name>A0A1S1LZJ5_MYCCH</name>
<keyword evidence="4" id="KW-1185">Reference proteome</keyword>
<evidence type="ECO:0000313" key="4">
    <source>
        <dbReference type="Proteomes" id="UP000179441"/>
    </source>
</evidence>
<dbReference type="InterPro" id="IPR052019">
    <property type="entry name" value="F420H2_bilvrd_red/Heme_oxyg"/>
</dbReference>
<dbReference type="EMBL" id="MLIS01000001">
    <property type="protein sequence ID" value="OHU78224.1"/>
    <property type="molecule type" value="Genomic_DNA"/>
</dbReference>
<dbReference type="GO" id="GO:0070967">
    <property type="term" value="F:coenzyme F420 binding"/>
    <property type="evidence" value="ECO:0007669"/>
    <property type="project" value="TreeGrafter"/>
</dbReference>
<evidence type="ECO:0000313" key="3">
    <source>
        <dbReference type="EMBL" id="OHU78224.1"/>
    </source>
</evidence>
<protein>
    <recommendedName>
        <fullName evidence="2">Pyridoxamine 5'-phosphate oxidase N-terminal domain-containing protein</fullName>
    </recommendedName>
</protein>
<dbReference type="GO" id="GO:0016627">
    <property type="term" value="F:oxidoreductase activity, acting on the CH-CH group of donors"/>
    <property type="evidence" value="ECO:0007669"/>
    <property type="project" value="TreeGrafter"/>
</dbReference>
<dbReference type="Pfam" id="PF01243">
    <property type="entry name" value="PNPOx_N"/>
    <property type="match status" value="1"/>
</dbReference>
<dbReference type="RefSeq" id="WP_070951516.1">
    <property type="nucleotide sequence ID" value="NZ_CP050145.1"/>
</dbReference>
<dbReference type="PANTHER" id="PTHR35176:SF6">
    <property type="entry name" value="HEME OXYGENASE HI_0854-RELATED"/>
    <property type="match status" value="1"/>
</dbReference>
<dbReference type="InterPro" id="IPR012349">
    <property type="entry name" value="Split_barrel_FMN-bd"/>
</dbReference>
<proteinExistence type="predicted"/>
<evidence type="ECO:0000256" key="1">
    <source>
        <dbReference type="ARBA" id="ARBA00023002"/>
    </source>
</evidence>
<dbReference type="SUPFAM" id="SSF50475">
    <property type="entry name" value="FMN-binding split barrel"/>
    <property type="match status" value="1"/>
</dbReference>
<reference evidence="3 4" key="1">
    <citation type="submission" date="2016-10" db="EMBL/GenBank/DDBJ databases">
        <title>Evaluation of Human, Veterinary and Environmental Mycobacterium chelonae Isolates by Core Genome Phylogenomic Analysis, Targeted Gene Comparison, and Anti-microbial Susceptibility Patterns: A Tale of Mistaken Identities.</title>
        <authorList>
            <person name="Fogelson S.B."/>
            <person name="Camus A.C."/>
            <person name="Lorenz W."/>
            <person name="Vasireddy R."/>
            <person name="Vasireddy S."/>
            <person name="Smith T."/>
            <person name="Brown-Elliott B.A."/>
            <person name="Wallace R.J.Jr."/>
            <person name="Hasan N.A."/>
            <person name="Reischl U."/>
            <person name="Sanchez S."/>
        </authorList>
    </citation>
    <scope>NUCLEOTIDE SEQUENCE [LARGE SCALE GENOMIC DNA]</scope>
    <source>
        <strain evidence="3 4">15518</strain>
    </source>
</reference>